<dbReference type="Proteomes" id="UP000053555">
    <property type="component" value="Unassembled WGS sequence"/>
</dbReference>
<protein>
    <submittedName>
        <fullName evidence="3">Uncharacterized protein</fullName>
    </submittedName>
</protein>
<comment type="similarity">
    <text evidence="1">Belongs to the PPP4R2 family.</text>
</comment>
<dbReference type="GO" id="GO:0030289">
    <property type="term" value="C:protein phosphatase 4 complex"/>
    <property type="evidence" value="ECO:0007669"/>
    <property type="project" value="InterPro"/>
</dbReference>
<dbReference type="AlphaFoldDB" id="A0A0B2SPF2"/>
<dbReference type="EMBL" id="KN641181">
    <property type="protein sequence ID" value="KHN46444.1"/>
    <property type="molecule type" value="Genomic_DNA"/>
</dbReference>
<organism evidence="3">
    <name type="scientific">Glycine soja</name>
    <name type="common">Wild soybean</name>
    <dbReference type="NCBI Taxonomy" id="3848"/>
    <lineage>
        <taxon>Eukaryota</taxon>
        <taxon>Viridiplantae</taxon>
        <taxon>Streptophyta</taxon>
        <taxon>Embryophyta</taxon>
        <taxon>Tracheophyta</taxon>
        <taxon>Spermatophyta</taxon>
        <taxon>Magnoliopsida</taxon>
        <taxon>eudicotyledons</taxon>
        <taxon>Gunneridae</taxon>
        <taxon>Pentapetalae</taxon>
        <taxon>rosids</taxon>
        <taxon>fabids</taxon>
        <taxon>Fabales</taxon>
        <taxon>Fabaceae</taxon>
        <taxon>Papilionoideae</taxon>
        <taxon>50 kb inversion clade</taxon>
        <taxon>NPAAA clade</taxon>
        <taxon>indigoferoid/millettioid clade</taxon>
        <taxon>Phaseoleae</taxon>
        <taxon>Glycine</taxon>
        <taxon>Glycine subgen. Soja</taxon>
    </lineage>
</organism>
<dbReference type="GO" id="GO:0005737">
    <property type="term" value="C:cytoplasm"/>
    <property type="evidence" value="ECO:0007669"/>
    <property type="project" value="TreeGrafter"/>
</dbReference>
<name>A0A0B2SPF2_GLYSO</name>
<evidence type="ECO:0000313" key="3">
    <source>
        <dbReference type="EMBL" id="KHN46444.1"/>
    </source>
</evidence>
<gene>
    <name evidence="3" type="ORF">glysoja_035120</name>
</gene>
<feature type="compositionally biased region" description="Polar residues" evidence="2">
    <location>
        <begin position="339"/>
        <end position="351"/>
    </location>
</feature>
<dbReference type="PANTHER" id="PTHR16487:SF0">
    <property type="entry name" value="PROTEIN PHOSPHATASE 4 REGULATORY SUBUNIT 2-RELATED"/>
    <property type="match status" value="1"/>
</dbReference>
<feature type="compositionally biased region" description="Basic and acidic residues" evidence="2">
    <location>
        <begin position="283"/>
        <end position="292"/>
    </location>
</feature>
<feature type="compositionally biased region" description="Low complexity" evidence="2">
    <location>
        <begin position="293"/>
        <end position="302"/>
    </location>
</feature>
<sequence length="351" mass="39169">METESHEDLQHPSVSSNDTHSDDASNHRDAEQKQDVSREEVVQILQVIASTGRFWYDLLQYRLFVLRLLVFVIVRDGGVEIAAVSLSQQQITTGIAAILAAPVNRCMLNSMFCVILLVAGSAAQESFSHLSISTAPYSASWGWLCCMAFWDSLLWPNLMIVDLNMDLYIQRANVVKFLNDRHDWDKLKSMLSFQLKQHVLSEYPEARMTSEQQYASFGESYIELVNKLDEGILINSSIAKILLDAKGLYPNLSKLALALEKNLLVTSTLTICTDPYPQATAKELDDQEKPSEKQQQQQQSDSAENGVELLVSDKDEVMTEADVGDDMTIGMEAFEGVKSSETNSELNANSA</sequence>
<feature type="region of interest" description="Disordered" evidence="2">
    <location>
        <begin position="283"/>
        <end position="351"/>
    </location>
</feature>
<accession>A0A0B2SPF2</accession>
<feature type="region of interest" description="Disordered" evidence="2">
    <location>
        <begin position="1"/>
        <end position="35"/>
    </location>
</feature>
<evidence type="ECO:0000256" key="1">
    <source>
        <dbReference type="ARBA" id="ARBA00009207"/>
    </source>
</evidence>
<feature type="compositionally biased region" description="Basic and acidic residues" evidence="2">
    <location>
        <begin position="1"/>
        <end position="10"/>
    </location>
</feature>
<evidence type="ECO:0000256" key="2">
    <source>
        <dbReference type="SAM" id="MobiDB-lite"/>
    </source>
</evidence>
<reference evidence="3" key="1">
    <citation type="submission" date="2014-07" db="EMBL/GenBank/DDBJ databases">
        <title>Identification of a novel salt tolerance gene in wild soybean by whole-genome sequencing.</title>
        <authorList>
            <person name="Lam H.-M."/>
            <person name="Qi X."/>
            <person name="Li M.-W."/>
            <person name="Liu X."/>
            <person name="Xie M."/>
            <person name="Ni M."/>
            <person name="Xu X."/>
        </authorList>
    </citation>
    <scope>NUCLEOTIDE SEQUENCE [LARGE SCALE GENOMIC DNA]</scope>
    <source>
        <tissue evidence="3">Root</tissue>
    </source>
</reference>
<dbReference type="InterPro" id="IPR015267">
    <property type="entry name" value="PPP4R2"/>
</dbReference>
<dbReference type="GO" id="GO:0019888">
    <property type="term" value="F:protein phosphatase regulator activity"/>
    <property type="evidence" value="ECO:0007669"/>
    <property type="project" value="InterPro"/>
</dbReference>
<proteinExistence type="inferred from homology"/>
<dbReference type="GO" id="GO:0005634">
    <property type="term" value="C:nucleus"/>
    <property type="evidence" value="ECO:0007669"/>
    <property type="project" value="TreeGrafter"/>
</dbReference>
<dbReference type="PANTHER" id="PTHR16487">
    <property type="entry name" value="PPP4R2-RELATED PROTEIN"/>
    <property type="match status" value="1"/>
</dbReference>
<feature type="compositionally biased region" description="Basic and acidic residues" evidence="2">
    <location>
        <begin position="19"/>
        <end position="35"/>
    </location>
</feature>